<sequence>MFDFFKKKKDPVEESGKLEMNKEMFLSTMKVITDYTQRDVIKIELSNDECSIFDSKFGGLPYLGVDDEVPLSTDNKQLRLLGQINFADLPMNSYQLEAGLLQFWAMDNDLYGLDFENMISQAESRVIYYSSIDKTVSESQILNKYHPEGEGYFPIVDNFKLHFIGGEEGISIGDYHFDGLFTQEWNNLYPNNLISSYYDLPDEILYEDEFNEFSGFGHKMFGYPAFTQEDPRSSEKYDDYILLLQIDSVGIGDKEIMWGDSGICNFFITKKDLENKNFSKVLYNWDCY</sequence>
<evidence type="ECO:0000313" key="2">
    <source>
        <dbReference type="Proteomes" id="UP000261032"/>
    </source>
</evidence>
<dbReference type="InterPro" id="IPR015315">
    <property type="entry name" value="DUF1963"/>
</dbReference>
<dbReference type="Gene3D" id="2.30.320.10">
    <property type="entry name" value="YwqG-like"/>
    <property type="match status" value="1"/>
</dbReference>
<reference evidence="1 2" key="1">
    <citation type="submission" date="2018-08" db="EMBL/GenBank/DDBJ databases">
        <title>A genome reference for cultivated species of the human gut microbiota.</title>
        <authorList>
            <person name="Zou Y."/>
            <person name="Xue W."/>
            <person name="Luo G."/>
        </authorList>
    </citation>
    <scope>NUCLEOTIDE SEQUENCE [LARGE SCALE GENOMIC DNA]</scope>
    <source>
        <strain evidence="1 2">OM06-4</strain>
    </source>
</reference>
<proteinExistence type="predicted"/>
<comment type="caution">
    <text evidence="1">The sequence shown here is derived from an EMBL/GenBank/DDBJ whole genome shotgun (WGS) entry which is preliminary data.</text>
</comment>
<dbReference type="Pfam" id="PF09234">
    <property type="entry name" value="DUF1963"/>
    <property type="match status" value="1"/>
</dbReference>
<gene>
    <name evidence="1" type="ORF">DXB93_00895</name>
</gene>
<dbReference type="PANTHER" id="PTHR36436:SF6">
    <property type="entry name" value="SLL5081 PROTEIN"/>
    <property type="match status" value="1"/>
</dbReference>
<dbReference type="GeneID" id="64196853"/>
<dbReference type="SUPFAM" id="SSF103032">
    <property type="entry name" value="Hypothetical protein YwqG"/>
    <property type="match status" value="1"/>
</dbReference>
<dbReference type="Proteomes" id="UP000261032">
    <property type="component" value="Unassembled WGS sequence"/>
</dbReference>
<dbReference type="EMBL" id="QUSL01000001">
    <property type="protein sequence ID" value="RGD87255.1"/>
    <property type="molecule type" value="Genomic_DNA"/>
</dbReference>
<dbReference type="AlphaFoldDB" id="A0A3E3AGW0"/>
<dbReference type="PANTHER" id="PTHR36436">
    <property type="entry name" value="SLL5081 PROTEIN"/>
    <property type="match status" value="1"/>
</dbReference>
<dbReference type="InterPro" id="IPR035948">
    <property type="entry name" value="YwqG-like_sf"/>
</dbReference>
<organism evidence="1 2">
    <name type="scientific">Thomasclavelia ramosa</name>
    <dbReference type="NCBI Taxonomy" id="1547"/>
    <lineage>
        <taxon>Bacteria</taxon>
        <taxon>Bacillati</taxon>
        <taxon>Bacillota</taxon>
        <taxon>Erysipelotrichia</taxon>
        <taxon>Erysipelotrichales</taxon>
        <taxon>Coprobacillaceae</taxon>
        <taxon>Thomasclavelia</taxon>
    </lineage>
</organism>
<evidence type="ECO:0000313" key="1">
    <source>
        <dbReference type="EMBL" id="RGD87255.1"/>
    </source>
</evidence>
<dbReference type="RefSeq" id="WP_008792192.1">
    <property type="nucleotide sequence ID" value="NZ_AP031443.1"/>
</dbReference>
<name>A0A3E3AGW0_9FIRM</name>
<accession>A0A3E3AGW0</accession>
<protein>
    <submittedName>
        <fullName evidence="1">DUF1963 domain-containing protein</fullName>
    </submittedName>
</protein>